<evidence type="ECO:0000313" key="3">
    <source>
        <dbReference type="Proteomes" id="UP001560267"/>
    </source>
</evidence>
<keyword evidence="2" id="KW-0489">Methyltransferase</keyword>
<reference evidence="2 3" key="1">
    <citation type="submission" date="2024-07" db="EMBL/GenBank/DDBJ databases">
        <title>Draft Genome Sequence of Ferrimicrobium acidiphilum Strain YE2023, Isolated from a Pulp of Bioleach Reactor.</title>
        <authorList>
            <person name="Elkina Y.A."/>
            <person name="Bulaeva A.G."/>
            <person name="Beletsky A.V."/>
            <person name="Mardanov A.V."/>
        </authorList>
    </citation>
    <scope>NUCLEOTIDE SEQUENCE [LARGE SCALE GENOMIC DNA]</scope>
    <source>
        <strain evidence="2 3">YE2023</strain>
    </source>
</reference>
<dbReference type="PANTHER" id="PTHR43861">
    <property type="entry name" value="TRANS-ACONITATE 2-METHYLTRANSFERASE-RELATED"/>
    <property type="match status" value="1"/>
</dbReference>
<dbReference type="EC" id="2.1.1.64" evidence="2"/>
<feature type="region of interest" description="Disordered" evidence="1">
    <location>
        <begin position="1"/>
        <end position="24"/>
    </location>
</feature>
<name>A0ABV3Y3D5_9ACTN</name>
<dbReference type="InterPro" id="IPR029063">
    <property type="entry name" value="SAM-dependent_MTases_sf"/>
</dbReference>
<dbReference type="RefSeq" id="WP_369084632.1">
    <property type="nucleotide sequence ID" value="NZ_JBFSHR010000034.1"/>
</dbReference>
<feature type="region of interest" description="Disordered" evidence="1">
    <location>
        <begin position="497"/>
        <end position="520"/>
    </location>
</feature>
<dbReference type="GO" id="GO:0102208">
    <property type="term" value="F:2-polyprenyl-6-hydroxyphenol methylase activity"/>
    <property type="evidence" value="ECO:0007669"/>
    <property type="project" value="UniProtKB-EC"/>
</dbReference>
<dbReference type="GO" id="GO:0061542">
    <property type="term" value="F:3-demethylubiquinol 3-O-methyltransferase activity"/>
    <property type="evidence" value="ECO:0007669"/>
    <property type="project" value="UniProtKB-EC"/>
</dbReference>
<dbReference type="PANTHER" id="PTHR43861:SF6">
    <property type="entry name" value="METHYLTRANSFERASE TYPE 11"/>
    <property type="match status" value="1"/>
</dbReference>
<organism evidence="2 3">
    <name type="scientific">Ferrimicrobium acidiphilum</name>
    <dbReference type="NCBI Taxonomy" id="121039"/>
    <lineage>
        <taxon>Bacteria</taxon>
        <taxon>Bacillati</taxon>
        <taxon>Actinomycetota</taxon>
        <taxon>Acidimicrobiia</taxon>
        <taxon>Acidimicrobiales</taxon>
        <taxon>Acidimicrobiaceae</taxon>
        <taxon>Ferrimicrobium</taxon>
    </lineage>
</organism>
<dbReference type="EC" id="2.1.1.222" evidence="2"/>
<evidence type="ECO:0000313" key="2">
    <source>
        <dbReference type="EMBL" id="MEX6430066.1"/>
    </source>
</evidence>
<sequence length="520" mass="58705">MEGLRVSSEPPPQHLYSRDPVDPTAEDSLGKIARRIPSGSTVLDLGCAVGALGRYLTQANQCIVDGIEANCEAASIAEPYYRQVFTFDLESDEFKDALADRRYDVIVCADVLEHLRDPGALLAALTPYLEPGGQFLISIPNVSHIGVVMELLDGDFRYREEGILDATHLRFFTRQSFLRMLNDHGLHGVIVDTTLNDLAHSEFGNPHRQELADYLFAGLPVNDDLLTYQFIVSAIPKPADTAFEDPVVDEEPEPRGPRNHTQVYWRSVDEAYDEQRSVIASVPYSSSGSLLRLEIPRSPLRRLLRVDLSKTPGVVQLQSLRYLQADKEVWRWDPATGDPFRSASYQHLIRLNDVHVAPATYMISAMPAWAELSTSIPGSSSETVVEMVLTTMSPTASLELIRTYLSEIDQRSRATIADITLRRDADRITRERILKSRIRYLERERRELFDDFGVRIRQHEEKEALLERRIAELLSSTSWRLTAPVRLATERFRTLMHPGTPPVFDQSSTPAPHRDGSERS</sequence>
<protein>
    <submittedName>
        <fullName evidence="2">Class I SAM-dependent methyltransferase</fullName>
        <ecNumber evidence="2">2.1.1.222</ecNumber>
        <ecNumber evidence="2">2.1.1.64</ecNumber>
    </submittedName>
</protein>
<dbReference type="CDD" id="cd02440">
    <property type="entry name" value="AdoMet_MTases"/>
    <property type="match status" value="1"/>
</dbReference>
<keyword evidence="2" id="KW-0808">Transferase</keyword>
<dbReference type="Pfam" id="PF13489">
    <property type="entry name" value="Methyltransf_23"/>
    <property type="match status" value="1"/>
</dbReference>
<dbReference type="Gene3D" id="3.40.50.150">
    <property type="entry name" value="Vaccinia Virus protein VP39"/>
    <property type="match status" value="1"/>
</dbReference>
<dbReference type="GO" id="GO:0032259">
    <property type="term" value="P:methylation"/>
    <property type="evidence" value="ECO:0007669"/>
    <property type="project" value="UniProtKB-KW"/>
</dbReference>
<gene>
    <name evidence="2" type="ORF">AB6A68_09485</name>
</gene>
<dbReference type="Proteomes" id="UP001560267">
    <property type="component" value="Unassembled WGS sequence"/>
</dbReference>
<comment type="caution">
    <text evidence="2">The sequence shown here is derived from an EMBL/GenBank/DDBJ whole genome shotgun (WGS) entry which is preliminary data.</text>
</comment>
<dbReference type="SUPFAM" id="SSF53335">
    <property type="entry name" value="S-adenosyl-L-methionine-dependent methyltransferases"/>
    <property type="match status" value="1"/>
</dbReference>
<accession>A0ABV3Y3D5</accession>
<proteinExistence type="predicted"/>
<dbReference type="EMBL" id="JBFSHR010000034">
    <property type="protein sequence ID" value="MEX6430066.1"/>
    <property type="molecule type" value="Genomic_DNA"/>
</dbReference>
<keyword evidence="3" id="KW-1185">Reference proteome</keyword>
<evidence type="ECO:0000256" key="1">
    <source>
        <dbReference type="SAM" id="MobiDB-lite"/>
    </source>
</evidence>